<reference evidence="2" key="1">
    <citation type="submission" date="2022-03" db="EMBL/GenBank/DDBJ databases">
        <authorList>
            <person name="Tunstrom K."/>
        </authorList>
    </citation>
    <scope>NUCLEOTIDE SEQUENCE</scope>
</reference>
<keyword evidence="3" id="KW-1185">Reference proteome</keyword>
<dbReference type="EMBL" id="CAKOGL010000009">
    <property type="protein sequence ID" value="CAH2090574.1"/>
    <property type="molecule type" value="Genomic_DNA"/>
</dbReference>
<organism evidence="2 3">
    <name type="scientific">Euphydryas editha</name>
    <name type="common">Edith's checkerspot</name>
    <dbReference type="NCBI Taxonomy" id="104508"/>
    <lineage>
        <taxon>Eukaryota</taxon>
        <taxon>Metazoa</taxon>
        <taxon>Ecdysozoa</taxon>
        <taxon>Arthropoda</taxon>
        <taxon>Hexapoda</taxon>
        <taxon>Insecta</taxon>
        <taxon>Pterygota</taxon>
        <taxon>Neoptera</taxon>
        <taxon>Endopterygota</taxon>
        <taxon>Lepidoptera</taxon>
        <taxon>Glossata</taxon>
        <taxon>Ditrysia</taxon>
        <taxon>Papilionoidea</taxon>
        <taxon>Nymphalidae</taxon>
        <taxon>Nymphalinae</taxon>
        <taxon>Euphydryas</taxon>
    </lineage>
</organism>
<keyword evidence="1" id="KW-0175">Coiled coil</keyword>
<proteinExistence type="predicted"/>
<evidence type="ECO:0000313" key="3">
    <source>
        <dbReference type="Proteomes" id="UP001153954"/>
    </source>
</evidence>
<feature type="coiled-coil region" evidence="1">
    <location>
        <begin position="77"/>
        <end position="104"/>
    </location>
</feature>
<dbReference type="PANTHER" id="PTHR37445:SF3">
    <property type="entry name" value="ZINC FINGER PHD-TYPE DOMAIN-CONTAINING PROTEIN"/>
    <property type="match status" value="1"/>
</dbReference>
<evidence type="ECO:0000256" key="1">
    <source>
        <dbReference type="SAM" id="Coils"/>
    </source>
</evidence>
<protein>
    <recommendedName>
        <fullName evidence="4">L1 transposable element RRM domain-containing protein</fullName>
    </recommendedName>
</protein>
<accession>A0AAU9TSH1</accession>
<sequence>MSVQRSPTRPQLPSTSALTLIGGSQPDLSKISNPNVDTQITFRKRKKPNDYECECLDELKDMRSEISRISSLLEKYIGSNEQILEKMQENITDIKNQISDMKSSNEKTIKLIQNNVDKVITEINDIKSSTSSMLAEQSSIKRDMTRLEQSLSLGENKIKVLESDLNKLKHSSQVTKLENQLCLGEQIIQEVQNRNNREKNIILVGLPELTSSKTEESMAKDEADVLNIITSLCADIPKPVKIFRIGKRNPGKNRSIKVCFDKFGPAKQLLRNKIKLSNGIKMYSDRTPAQYNYLKSLQEEIKRRENDGESGLIIKYVHGTPKILKTNTKNDKQR</sequence>
<evidence type="ECO:0000313" key="2">
    <source>
        <dbReference type="EMBL" id="CAH2090574.1"/>
    </source>
</evidence>
<gene>
    <name evidence="2" type="ORF">EEDITHA_LOCUS6515</name>
</gene>
<dbReference type="PANTHER" id="PTHR37445">
    <property type="entry name" value="PROTEIN CBG24663"/>
    <property type="match status" value="1"/>
</dbReference>
<name>A0AAU9TSH1_EUPED</name>
<dbReference type="AlphaFoldDB" id="A0AAU9TSH1"/>
<evidence type="ECO:0008006" key="4">
    <source>
        <dbReference type="Google" id="ProtNLM"/>
    </source>
</evidence>
<comment type="caution">
    <text evidence="2">The sequence shown here is derived from an EMBL/GenBank/DDBJ whole genome shotgun (WGS) entry which is preliminary data.</text>
</comment>
<dbReference type="Proteomes" id="UP001153954">
    <property type="component" value="Unassembled WGS sequence"/>
</dbReference>